<feature type="transmembrane region" description="Helical" evidence="1">
    <location>
        <begin position="49"/>
        <end position="66"/>
    </location>
</feature>
<sequence>MLAAISYLSSPKNTKNMVALLPLIAAILLESHIRYLSLRIDSPSTYLTVNLQLIFECIPFLIAHWMASQHSSKQASKWWLSGFIGYPILIYLLSNSLPPYDKWHYLQEQCWLLCSLASLLWLSSQRFKKNQKSKLTSWMSSLFTLNKVVFVICFGWAFVMAGILNSHKEPLLNQPFALIFDTQKLLTNYNQFIWYFSQLLVYAIIVHGTFLFNRYILIRQFLAKHGVLIFVSACLISMVVLTPLLAAIVLTLPVNDLPSNVANLTPGGNLDIINKYNYQFMFLFLSISTPIILAFERQQHHHKLEEIAKQQIKTELKLLQQQINPHFLFNTLNNLYALALTKSEKTPELVLQLADLLRYTVYEGQKPFVLLEKELNYIKNFLELHKIRHANNCRFNLAWPETSHPLCIAPLLLIILIENAIKYGVEHAQENAEVTIKLSLNGNALTLYCENSIPRKNNNDNSGMGLNNLRRRLELLYPEKHTLLVHNHNGLWQTTLSLELSND</sequence>
<evidence type="ECO:0000256" key="1">
    <source>
        <dbReference type="SAM" id="Phobius"/>
    </source>
</evidence>
<feature type="transmembrane region" description="Helical" evidence="1">
    <location>
        <begin position="103"/>
        <end position="122"/>
    </location>
</feature>
<keyword evidence="1" id="KW-1133">Transmembrane helix</keyword>
<keyword evidence="3" id="KW-0808">Transferase</keyword>
<gene>
    <name evidence="3" type="ORF">PQI24_14290</name>
</gene>
<protein>
    <submittedName>
        <fullName evidence="3">Sensor histidine kinase</fullName>
    </submittedName>
</protein>
<feature type="transmembrane region" description="Helical" evidence="1">
    <location>
        <begin position="143"/>
        <end position="164"/>
    </location>
</feature>
<keyword evidence="1" id="KW-0812">Transmembrane</keyword>
<evidence type="ECO:0000313" key="4">
    <source>
        <dbReference type="Proteomes" id="UP001377972"/>
    </source>
</evidence>
<dbReference type="PANTHER" id="PTHR34220">
    <property type="entry name" value="SENSOR HISTIDINE KINASE YPDA"/>
    <property type="match status" value="1"/>
</dbReference>
<evidence type="ECO:0000313" key="3">
    <source>
        <dbReference type="EMBL" id="MEJ6497210.1"/>
    </source>
</evidence>
<dbReference type="Pfam" id="PF06580">
    <property type="entry name" value="His_kinase"/>
    <property type="match status" value="1"/>
</dbReference>
<organism evidence="3 4">
    <name type="scientific">Pseudoalteromonas lipolytica</name>
    <dbReference type="NCBI Taxonomy" id="570156"/>
    <lineage>
        <taxon>Bacteria</taxon>
        <taxon>Pseudomonadati</taxon>
        <taxon>Pseudomonadota</taxon>
        <taxon>Gammaproteobacteria</taxon>
        <taxon>Alteromonadales</taxon>
        <taxon>Pseudoalteromonadaceae</taxon>
        <taxon>Pseudoalteromonas</taxon>
    </lineage>
</organism>
<feature type="transmembrane region" description="Helical" evidence="1">
    <location>
        <begin position="192"/>
        <end position="215"/>
    </location>
</feature>
<dbReference type="PANTHER" id="PTHR34220:SF7">
    <property type="entry name" value="SENSOR HISTIDINE KINASE YPDA"/>
    <property type="match status" value="1"/>
</dbReference>
<name>A0ABU8SW08_9GAMM</name>
<feature type="transmembrane region" description="Helical" evidence="1">
    <location>
        <begin position="276"/>
        <end position="295"/>
    </location>
</feature>
<dbReference type="Proteomes" id="UP001377972">
    <property type="component" value="Unassembled WGS sequence"/>
</dbReference>
<feature type="transmembrane region" description="Helical" evidence="1">
    <location>
        <begin position="78"/>
        <end position="97"/>
    </location>
</feature>
<feature type="domain" description="Signal transduction histidine kinase internal region" evidence="2">
    <location>
        <begin position="314"/>
        <end position="391"/>
    </location>
</feature>
<dbReference type="RefSeq" id="WP_339981205.1">
    <property type="nucleotide sequence ID" value="NZ_JAQPZS010000014.1"/>
</dbReference>
<keyword evidence="4" id="KW-1185">Reference proteome</keyword>
<dbReference type="InterPro" id="IPR010559">
    <property type="entry name" value="Sig_transdc_His_kin_internal"/>
</dbReference>
<accession>A0ABU8SW08</accession>
<dbReference type="InterPro" id="IPR050640">
    <property type="entry name" value="Bact_2-comp_sensor_kinase"/>
</dbReference>
<dbReference type="Gene3D" id="3.30.565.10">
    <property type="entry name" value="Histidine kinase-like ATPase, C-terminal domain"/>
    <property type="match status" value="1"/>
</dbReference>
<evidence type="ECO:0000259" key="2">
    <source>
        <dbReference type="Pfam" id="PF06580"/>
    </source>
</evidence>
<feature type="transmembrane region" description="Helical" evidence="1">
    <location>
        <begin position="227"/>
        <end position="250"/>
    </location>
</feature>
<keyword evidence="1" id="KW-0472">Membrane</keyword>
<dbReference type="InterPro" id="IPR036890">
    <property type="entry name" value="HATPase_C_sf"/>
</dbReference>
<reference evidence="3 4" key="1">
    <citation type="submission" date="2023-01" db="EMBL/GenBank/DDBJ databases">
        <title>Trichodesmium-associated heterotrophic epibiont bacteria.</title>
        <authorList>
            <person name="Cleveland C.S."/>
            <person name="Webb E.A."/>
        </authorList>
    </citation>
    <scope>NUCLEOTIDE SEQUENCE [LARGE SCALE GENOMIC DNA]</scope>
    <source>
        <strain evidence="3 4">USCH2</strain>
    </source>
</reference>
<proteinExistence type="predicted"/>
<keyword evidence="3" id="KW-0418">Kinase</keyword>
<comment type="caution">
    <text evidence="3">The sequence shown here is derived from an EMBL/GenBank/DDBJ whole genome shotgun (WGS) entry which is preliminary data.</text>
</comment>
<dbReference type="EMBL" id="JAQPZS010000014">
    <property type="protein sequence ID" value="MEJ6497210.1"/>
    <property type="molecule type" value="Genomic_DNA"/>
</dbReference>
<dbReference type="GO" id="GO:0016301">
    <property type="term" value="F:kinase activity"/>
    <property type="evidence" value="ECO:0007669"/>
    <property type="project" value="UniProtKB-KW"/>
</dbReference>
<dbReference type="SUPFAM" id="SSF55874">
    <property type="entry name" value="ATPase domain of HSP90 chaperone/DNA topoisomerase II/histidine kinase"/>
    <property type="match status" value="1"/>
</dbReference>